<accession>G4ZBP8</accession>
<evidence type="ECO:0008006" key="3">
    <source>
        <dbReference type="Google" id="ProtNLM"/>
    </source>
</evidence>
<reference evidence="1 2" key="1">
    <citation type="journal article" date="2006" name="Science">
        <title>Phytophthora genome sequences uncover evolutionary origins and mechanisms of pathogenesis.</title>
        <authorList>
            <person name="Tyler B.M."/>
            <person name="Tripathy S."/>
            <person name="Zhang X."/>
            <person name="Dehal P."/>
            <person name="Jiang R.H."/>
            <person name="Aerts A."/>
            <person name="Arredondo F.D."/>
            <person name="Baxter L."/>
            <person name="Bensasson D."/>
            <person name="Beynon J.L."/>
            <person name="Chapman J."/>
            <person name="Damasceno C.M."/>
            <person name="Dorrance A.E."/>
            <person name="Dou D."/>
            <person name="Dickerman A.W."/>
            <person name="Dubchak I.L."/>
            <person name="Garbelotto M."/>
            <person name="Gijzen M."/>
            <person name="Gordon S.G."/>
            <person name="Govers F."/>
            <person name="Grunwald N.J."/>
            <person name="Huang W."/>
            <person name="Ivors K.L."/>
            <person name="Jones R.W."/>
            <person name="Kamoun S."/>
            <person name="Krampis K."/>
            <person name="Lamour K.H."/>
            <person name="Lee M.K."/>
            <person name="McDonald W.H."/>
            <person name="Medina M."/>
            <person name="Meijer H.J."/>
            <person name="Nordberg E.K."/>
            <person name="Maclean D.J."/>
            <person name="Ospina-Giraldo M.D."/>
            <person name="Morris P.F."/>
            <person name="Phuntumart V."/>
            <person name="Putnam N.H."/>
            <person name="Rash S."/>
            <person name="Rose J.K."/>
            <person name="Sakihama Y."/>
            <person name="Salamov A.A."/>
            <person name="Savidor A."/>
            <person name="Scheuring C.F."/>
            <person name="Smith B.M."/>
            <person name="Sobral B.W."/>
            <person name="Terry A."/>
            <person name="Torto-Alalibo T.A."/>
            <person name="Win J."/>
            <person name="Xu Z."/>
            <person name="Zhang H."/>
            <person name="Grigoriev I.V."/>
            <person name="Rokhsar D.S."/>
            <person name="Boore J.L."/>
        </authorList>
    </citation>
    <scope>NUCLEOTIDE SEQUENCE [LARGE SCALE GENOMIC DNA]</scope>
    <source>
        <strain evidence="1 2">P6497</strain>
    </source>
</reference>
<gene>
    <name evidence="1" type="ORF">PHYSODRAFT_488066</name>
</gene>
<evidence type="ECO:0000313" key="2">
    <source>
        <dbReference type="Proteomes" id="UP000002640"/>
    </source>
</evidence>
<name>G4ZBP8_PHYSP</name>
<dbReference type="Proteomes" id="UP000002640">
    <property type="component" value="Unassembled WGS sequence"/>
</dbReference>
<dbReference type="EMBL" id="JH159153">
    <property type="protein sequence ID" value="EGZ20662.1"/>
    <property type="molecule type" value="Genomic_DNA"/>
</dbReference>
<sequence length="179" mass="20649">MNNHSARLVYKANALVDPPQEWHANWGAWLSYVRDYQQRTCQTLPIKGTMNNNQRNDRIVVTEKYKLGKIDKLPAFIDPYQRVYICTHGWPGRPPRGTGERPRQHVRFTGCGFRFTVQACQRNGIWQFRVVHGTFVHNHDVTADSFAALPSSRGLDDARIEARVEGMLAVDSKRSKIYH</sequence>
<dbReference type="RefSeq" id="XP_009523379.1">
    <property type="nucleotide sequence ID" value="XM_009525084.1"/>
</dbReference>
<dbReference type="KEGG" id="psoj:PHYSODRAFT_488066"/>
<organism evidence="1 2">
    <name type="scientific">Phytophthora sojae (strain P6497)</name>
    <name type="common">Soybean stem and root rot agent</name>
    <name type="synonym">Phytophthora megasperma f. sp. glycines</name>
    <dbReference type="NCBI Taxonomy" id="1094619"/>
    <lineage>
        <taxon>Eukaryota</taxon>
        <taxon>Sar</taxon>
        <taxon>Stramenopiles</taxon>
        <taxon>Oomycota</taxon>
        <taxon>Peronosporomycetes</taxon>
        <taxon>Peronosporales</taxon>
        <taxon>Peronosporaceae</taxon>
        <taxon>Phytophthora</taxon>
    </lineage>
</organism>
<dbReference type="AlphaFoldDB" id="G4ZBP8"/>
<protein>
    <recommendedName>
        <fullName evidence="3">FAR1 domain-containing protein</fullName>
    </recommendedName>
</protein>
<keyword evidence="2" id="KW-1185">Reference proteome</keyword>
<proteinExistence type="predicted"/>
<dbReference type="GeneID" id="20656233"/>
<evidence type="ECO:0000313" key="1">
    <source>
        <dbReference type="EMBL" id="EGZ20662.1"/>
    </source>
</evidence>
<dbReference type="STRING" id="1094619.G4ZBP8"/>
<dbReference type="InParanoid" id="G4ZBP8"/>